<name>A0A8T3YKL5_9ARCH</name>
<organism evidence="1 2">
    <name type="scientific">Candidatus Iainarchaeum sp</name>
    <dbReference type="NCBI Taxonomy" id="3101447"/>
    <lineage>
        <taxon>Archaea</taxon>
        <taxon>Candidatus Iainarchaeota</taxon>
        <taxon>Candidatus Iainarchaeia</taxon>
        <taxon>Candidatus Iainarchaeales</taxon>
        <taxon>Candidatus Iainarchaeaceae</taxon>
        <taxon>Candidatus Iainarchaeum</taxon>
    </lineage>
</organism>
<dbReference type="AlphaFoldDB" id="A0A8T3YKL5"/>
<reference evidence="1" key="1">
    <citation type="submission" date="2020-07" db="EMBL/GenBank/DDBJ databases">
        <title>Huge and variable diversity of episymbiotic CPR bacteria and DPANN archaea in groundwater ecosystems.</title>
        <authorList>
            <person name="He C.Y."/>
            <person name="Keren R."/>
            <person name="Whittaker M."/>
            <person name="Farag I.F."/>
            <person name="Doudna J."/>
            <person name="Cate J.H.D."/>
            <person name="Banfield J.F."/>
        </authorList>
    </citation>
    <scope>NUCLEOTIDE SEQUENCE</scope>
    <source>
        <strain evidence="1">NC_groundwater_1296_Ag_S-0.2um_52_80</strain>
    </source>
</reference>
<evidence type="ECO:0000313" key="2">
    <source>
        <dbReference type="Proteomes" id="UP000732298"/>
    </source>
</evidence>
<comment type="caution">
    <text evidence="1">The sequence shown here is derived from an EMBL/GenBank/DDBJ whole genome shotgun (WGS) entry which is preliminary data.</text>
</comment>
<proteinExistence type="predicted"/>
<sequence length="78" mass="8786">MEESKGPKAKFSAGAVHVAIWENTGKEGMQYNTISIEKHYKSGEEWKTTKSLRTNELPKAILALQKAYEYLALRGQEA</sequence>
<dbReference type="EMBL" id="JACQPB010000041">
    <property type="protein sequence ID" value="MBI4210773.1"/>
    <property type="molecule type" value="Genomic_DNA"/>
</dbReference>
<evidence type="ECO:0000313" key="1">
    <source>
        <dbReference type="EMBL" id="MBI4210773.1"/>
    </source>
</evidence>
<gene>
    <name evidence="1" type="ORF">HY544_04680</name>
</gene>
<dbReference type="Proteomes" id="UP000732298">
    <property type="component" value="Unassembled WGS sequence"/>
</dbReference>
<accession>A0A8T3YKL5</accession>
<protein>
    <submittedName>
        <fullName evidence="1">Uncharacterized protein</fullName>
    </submittedName>
</protein>